<name>A0A2T1BYZ1_9CYAN</name>
<feature type="region of interest" description="Disordered" evidence="2">
    <location>
        <begin position="1"/>
        <end position="29"/>
    </location>
</feature>
<dbReference type="RefSeq" id="WP_106290663.1">
    <property type="nucleotide sequence ID" value="NZ_CAWNTC010000162.1"/>
</dbReference>
<accession>A0A2T1BYZ1</accession>
<reference evidence="3 4" key="1">
    <citation type="submission" date="2018-02" db="EMBL/GenBank/DDBJ databases">
        <authorList>
            <person name="Cohen D.B."/>
            <person name="Kent A.D."/>
        </authorList>
    </citation>
    <scope>NUCLEOTIDE SEQUENCE [LARGE SCALE GENOMIC DNA]</scope>
    <source>
        <strain evidence="3 4">CCAP 1448/3</strain>
    </source>
</reference>
<feature type="compositionally biased region" description="Polar residues" evidence="2">
    <location>
        <begin position="1"/>
        <end position="23"/>
    </location>
</feature>
<evidence type="ECO:0000313" key="4">
    <source>
        <dbReference type="Proteomes" id="UP000238762"/>
    </source>
</evidence>
<evidence type="ECO:0000256" key="1">
    <source>
        <dbReference type="SAM" id="Coils"/>
    </source>
</evidence>
<reference evidence="3 4" key="2">
    <citation type="submission" date="2018-03" db="EMBL/GenBank/DDBJ databases">
        <title>The ancient ancestry and fast evolution of plastids.</title>
        <authorList>
            <person name="Moore K.R."/>
            <person name="Magnabosco C."/>
            <person name="Momper L."/>
            <person name="Gold D.A."/>
            <person name="Bosak T."/>
            <person name="Fournier G.P."/>
        </authorList>
    </citation>
    <scope>NUCLEOTIDE SEQUENCE [LARGE SCALE GENOMIC DNA]</scope>
    <source>
        <strain evidence="3 4">CCAP 1448/3</strain>
    </source>
</reference>
<evidence type="ECO:0000313" key="3">
    <source>
        <dbReference type="EMBL" id="PSB01127.1"/>
    </source>
</evidence>
<evidence type="ECO:0000256" key="2">
    <source>
        <dbReference type="SAM" id="MobiDB-lite"/>
    </source>
</evidence>
<dbReference type="OrthoDB" id="419021at2"/>
<feature type="region of interest" description="Disordered" evidence="2">
    <location>
        <begin position="266"/>
        <end position="310"/>
    </location>
</feature>
<keyword evidence="1" id="KW-0175">Coiled coil</keyword>
<protein>
    <submittedName>
        <fullName evidence="3">Uncharacterized protein</fullName>
    </submittedName>
</protein>
<dbReference type="AlphaFoldDB" id="A0A2T1BYZ1"/>
<comment type="caution">
    <text evidence="3">The sequence shown here is derived from an EMBL/GenBank/DDBJ whole genome shotgun (WGS) entry which is preliminary data.</text>
</comment>
<feature type="region of interest" description="Disordered" evidence="2">
    <location>
        <begin position="373"/>
        <end position="411"/>
    </location>
</feature>
<dbReference type="EMBL" id="PVWJ01000129">
    <property type="protein sequence ID" value="PSB01127.1"/>
    <property type="molecule type" value="Genomic_DNA"/>
</dbReference>
<feature type="coiled-coil region" evidence="1">
    <location>
        <begin position="55"/>
        <end position="180"/>
    </location>
</feature>
<dbReference type="Proteomes" id="UP000238762">
    <property type="component" value="Unassembled WGS sequence"/>
</dbReference>
<keyword evidence="4" id="KW-1185">Reference proteome</keyword>
<organism evidence="3 4">
    <name type="scientific">Merismopedia glauca CCAP 1448/3</name>
    <dbReference type="NCBI Taxonomy" id="1296344"/>
    <lineage>
        <taxon>Bacteria</taxon>
        <taxon>Bacillati</taxon>
        <taxon>Cyanobacteriota</taxon>
        <taxon>Cyanophyceae</taxon>
        <taxon>Synechococcales</taxon>
        <taxon>Merismopediaceae</taxon>
        <taxon>Merismopedia</taxon>
    </lineage>
</organism>
<feature type="compositionally biased region" description="Polar residues" evidence="2">
    <location>
        <begin position="271"/>
        <end position="282"/>
    </location>
</feature>
<sequence>MSEADTSNQQSLSLTSETNSANPSGDMVPATAATQSLSQQGIQGIDPTHNLISRNRNLLQQVGQLEQALRQYQEELQFQQARAQTQETLLLQHKELLKASEDQVNRLFKELESSHQVNQRQQILIETLSTQLETAQERLAQLERDCALTQQRYQEQSHQLQHTETTCEELQVRLERQQQQTLQFKAALEKSLEVSTSSYFNSDLEEVETFPLQNTPDIFSASNPLLGELSEDLELLSSDYQNIADWEHLTSPGFDFISLPTELETEDRKITTNSPTSGTPSFDSKVPLKDKSQSVNLPHLPKQSSSAKPTVTLAETAQFSADPPERESFSELSEIADTDLIQEVLKDLADIPQSNIDPAISAALDQLVENEDNQKNTHQEVTTSQADLDDVESESLLSGASWPSPLVNPLRPTKRLKSWAAIDLPRFPRFRRSSQ</sequence>
<proteinExistence type="predicted"/>
<gene>
    <name evidence="3" type="ORF">C7B64_19975</name>
</gene>